<dbReference type="InterPro" id="IPR019257">
    <property type="entry name" value="MeTrfase_dom"/>
</dbReference>
<evidence type="ECO:0000256" key="2">
    <source>
        <dbReference type="ARBA" id="ARBA00022679"/>
    </source>
</evidence>
<dbReference type="InterPro" id="IPR035094">
    <property type="entry name" value="EgtD"/>
</dbReference>
<accession>A0ABN1E7B6</accession>
<evidence type="ECO:0000256" key="1">
    <source>
        <dbReference type="ARBA" id="ARBA00022603"/>
    </source>
</evidence>
<dbReference type="Gene3D" id="3.40.50.150">
    <property type="entry name" value="Vaccinia Virus protein VP39"/>
    <property type="match status" value="1"/>
</dbReference>
<reference evidence="4 5" key="1">
    <citation type="journal article" date="2019" name="Int. J. Syst. Evol. Microbiol.">
        <title>The Global Catalogue of Microorganisms (GCM) 10K type strain sequencing project: providing services to taxonomists for standard genome sequencing and annotation.</title>
        <authorList>
            <consortium name="The Broad Institute Genomics Platform"/>
            <consortium name="The Broad Institute Genome Sequencing Center for Infectious Disease"/>
            <person name="Wu L."/>
            <person name="Ma J."/>
        </authorList>
    </citation>
    <scope>NUCLEOTIDE SEQUENCE [LARGE SCALE GENOMIC DNA]</scope>
    <source>
        <strain evidence="4 5">JCM 15089</strain>
    </source>
</reference>
<dbReference type="RefSeq" id="WP_166931879.1">
    <property type="nucleotide sequence ID" value="NZ_BAAADD010000001.1"/>
</dbReference>
<keyword evidence="5" id="KW-1185">Reference proteome</keyword>
<dbReference type="PANTHER" id="PTHR43397:SF1">
    <property type="entry name" value="ERGOTHIONEINE BIOSYNTHESIS PROTEIN 1"/>
    <property type="match status" value="1"/>
</dbReference>
<evidence type="ECO:0000259" key="3">
    <source>
        <dbReference type="Pfam" id="PF10017"/>
    </source>
</evidence>
<protein>
    <submittedName>
        <fullName evidence="4">L-histidine N(Alpha)-methyltransferase</fullName>
    </submittedName>
</protein>
<evidence type="ECO:0000313" key="4">
    <source>
        <dbReference type="EMBL" id="GAA0560585.1"/>
    </source>
</evidence>
<comment type="caution">
    <text evidence="4">The sequence shown here is derived from an EMBL/GenBank/DDBJ whole genome shotgun (WGS) entry which is preliminary data.</text>
</comment>
<proteinExistence type="predicted"/>
<dbReference type="InterPro" id="IPR029063">
    <property type="entry name" value="SAM-dependent_MTases_sf"/>
</dbReference>
<evidence type="ECO:0000313" key="5">
    <source>
        <dbReference type="Proteomes" id="UP001499951"/>
    </source>
</evidence>
<gene>
    <name evidence="4" type="primary">egtD</name>
    <name evidence="4" type="ORF">GCM10008942_06340</name>
</gene>
<dbReference type="InterPro" id="IPR051128">
    <property type="entry name" value="EgtD_Methyltrsf_superfamily"/>
</dbReference>
<dbReference type="EMBL" id="BAAADD010000001">
    <property type="protein sequence ID" value="GAA0560585.1"/>
    <property type="molecule type" value="Genomic_DNA"/>
</dbReference>
<dbReference type="PIRSF" id="PIRSF018005">
    <property type="entry name" value="UCP018005"/>
    <property type="match status" value="1"/>
</dbReference>
<organism evidence="4 5">
    <name type="scientific">Rhizomicrobium electricum</name>
    <dbReference type="NCBI Taxonomy" id="480070"/>
    <lineage>
        <taxon>Bacteria</taxon>
        <taxon>Pseudomonadati</taxon>
        <taxon>Pseudomonadota</taxon>
        <taxon>Alphaproteobacteria</taxon>
        <taxon>Micropepsales</taxon>
        <taxon>Micropepsaceae</taxon>
        <taxon>Rhizomicrobium</taxon>
    </lineage>
</organism>
<feature type="domain" description="Histidine-specific methyltransferase SAM-dependent" evidence="3">
    <location>
        <begin position="12"/>
        <end position="308"/>
    </location>
</feature>
<dbReference type="Proteomes" id="UP001499951">
    <property type="component" value="Unassembled WGS sequence"/>
</dbReference>
<dbReference type="Pfam" id="PF10017">
    <property type="entry name" value="Methyltransf_33"/>
    <property type="match status" value="1"/>
</dbReference>
<name>A0ABN1E7B6_9PROT</name>
<keyword evidence="2" id="KW-0808">Transferase</keyword>
<keyword evidence="1" id="KW-0489">Methyltransferase</keyword>
<dbReference type="InterPro" id="IPR017804">
    <property type="entry name" value="MeTrfase_EgtD-like"/>
</dbReference>
<dbReference type="PANTHER" id="PTHR43397">
    <property type="entry name" value="ERGOTHIONEINE BIOSYNTHESIS PROTEIN 1"/>
    <property type="match status" value="1"/>
</dbReference>
<dbReference type="NCBIfam" id="TIGR03438">
    <property type="entry name" value="egtD_ergothio"/>
    <property type="match status" value="1"/>
</dbReference>
<sequence>MTYPLRKSDSGFAADILDGLMGVPKTLPAKYFYDARGSLLFEEICDLPEYYPTRVETALLKRHAREIAARAGEGVTLVEFGAGALKKVELLLAALPVPAAYMPIDISGEFLESQAAALRARRPGLVVRPVVADFAVADLPPLRAGERRIGFFPGSTIGNFDPDEACAFLRRARNTLSAMLVGVDLVKAPHIVHAAYNDAAGITAAFNKNVLLRINRELGADFDPASFDHYAFYDPRLRRIEMHLVSKTDQRVEVLSRGIDFMEGEPIHTESSYKYTVGDFQDLALAAGYLPAAAFVDGDRQFSLHWLEPAG</sequence>